<dbReference type="Gene3D" id="3.40.50.1010">
    <property type="entry name" value="5'-nuclease"/>
    <property type="match status" value="1"/>
</dbReference>
<protein>
    <submittedName>
        <fullName evidence="2">NYN domain-containing protein</fullName>
    </submittedName>
</protein>
<dbReference type="GO" id="GO:0004540">
    <property type="term" value="F:RNA nuclease activity"/>
    <property type="evidence" value="ECO:0007669"/>
    <property type="project" value="InterPro"/>
</dbReference>
<sequence>MTPVSKDIAIFIDLENVYYGLKKYHMDPDHPDETHNLFLRLQEHYGRDAIRLMEAYADFEQLDLSMMSLQKKRVHIHQVYGNGRNGRERKNAADIQLCLDAMEVLYEIPEINTFVIVSADQDMIPLLDRLWSRGKQVELFCLCDESLSRTAQLHEFCDQTHNLFEFLNINEFQNLTRLDRLIHNAVVQIYEWYHDPNNIGKSYGSTWIKNDFMRKFHLDEMEANQLFTKLLKGKFIVPVEIEMEDKTYYGYKVNLNHSQVQTMVKIAGYKVS</sequence>
<dbReference type="RefSeq" id="WP_049720451.1">
    <property type="nucleotide sequence ID" value="NZ_JACEIR010000001.1"/>
</dbReference>
<reference evidence="2 3" key="1">
    <citation type="submission" date="2020-12" db="EMBL/GenBank/DDBJ databases">
        <title>WGS of Thermoactinomyces spp.</title>
        <authorList>
            <person name="Cheng K."/>
        </authorList>
    </citation>
    <scope>NUCLEOTIDE SEQUENCE [LARGE SCALE GENOMIC DNA]</scope>
    <source>
        <strain evidence="3">CICC 10671\DSM 43846</strain>
    </source>
</reference>
<dbReference type="PANTHER" id="PTHR35811">
    <property type="entry name" value="SLR1870 PROTEIN"/>
    <property type="match status" value="1"/>
</dbReference>
<organism evidence="2 3">
    <name type="scientific">Thermoactinomyces intermedius</name>
    <dbReference type="NCBI Taxonomy" id="2024"/>
    <lineage>
        <taxon>Bacteria</taxon>
        <taxon>Bacillati</taxon>
        <taxon>Bacillota</taxon>
        <taxon>Bacilli</taxon>
        <taxon>Bacillales</taxon>
        <taxon>Thermoactinomycetaceae</taxon>
        <taxon>Thermoactinomyces</taxon>
    </lineage>
</organism>
<dbReference type="EMBL" id="JAECVW010000001">
    <property type="protein sequence ID" value="MBH8593825.1"/>
    <property type="molecule type" value="Genomic_DNA"/>
</dbReference>
<dbReference type="CDD" id="cd11297">
    <property type="entry name" value="PIN_LabA-like_N_1"/>
    <property type="match status" value="1"/>
</dbReference>
<accession>A0A8I1A6T4</accession>
<keyword evidence="3" id="KW-1185">Reference proteome</keyword>
<dbReference type="Pfam" id="PF01936">
    <property type="entry name" value="NYN"/>
    <property type="match status" value="1"/>
</dbReference>
<proteinExistence type="predicted"/>
<evidence type="ECO:0000313" key="2">
    <source>
        <dbReference type="EMBL" id="MBH8593825.1"/>
    </source>
</evidence>
<name>A0A8I1A6T4_THEIN</name>
<dbReference type="Proteomes" id="UP000633619">
    <property type="component" value="Unassembled WGS sequence"/>
</dbReference>
<feature type="domain" description="NYN" evidence="1">
    <location>
        <begin position="8"/>
        <end position="161"/>
    </location>
</feature>
<comment type="caution">
    <text evidence="2">The sequence shown here is derived from an EMBL/GenBank/DDBJ whole genome shotgun (WGS) entry which is preliminary data.</text>
</comment>
<dbReference type="PANTHER" id="PTHR35811:SF1">
    <property type="entry name" value="HTH OST-TYPE DOMAIN-CONTAINING PROTEIN"/>
    <property type="match status" value="1"/>
</dbReference>
<gene>
    <name evidence="2" type="ORF">I8U20_00605</name>
</gene>
<dbReference type="AlphaFoldDB" id="A0A8I1A6T4"/>
<evidence type="ECO:0000259" key="1">
    <source>
        <dbReference type="Pfam" id="PF01936"/>
    </source>
</evidence>
<dbReference type="InterPro" id="IPR021139">
    <property type="entry name" value="NYN"/>
</dbReference>
<evidence type="ECO:0000313" key="3">
    <source>
        <dbReference type="Proteomes" id="UP000633619"/>
    </source>
</evidence>